<dbReference type="InterPro" id="IPR013785">
    <property type="entry name" value="Aldolase_TIM"/>
</dbReference>
<keyword evidence="1" id="KW-0804">Transcription</keyword>
<evidence type="ECO:0000313" key="2">
    <source>
        <dbReference type="EMBL" id="GGH13135.1"/>
    </source>
</evidence>
<dbReference type="SUPFAM" id="SSF110391">
    <property type="entry name" value="GlpP-like"/>
    <property type="match status" value="1"/>
</dbReference>
<dbReference type="PANTHER" id="PTHR35787:SF1">
    <property type="entry name" value="GLYCEROL UPTAKE OPERON ANTITERMINATOR REGULATORY PROTEIN"/>
    <property type="match status" value="1"/>
</dbReference>
<gene>
    <name evidence="2" type="ORF">GCM10008013_05990</name>
</gene>
<keyword evidence="1" id="KW-0805">Transcription regulation</keyword>
<comment type="function">
    <text evidence="1">Regulates expression of the glpD operon. In the presence of glycerol 3-phosphate (G3P) causes antitermination of transcription of glpD at the inverted repeat of the leader region to enhance its transcription. Binds and stabilizes glpD leader mRNA.</text>
</comment>
<dbReference type="InterPro" id="IPR006699">
    <property type="entry name" value="GlpP"/>
</dbReference>
<proteinExistence type="predicted"/>
<keyword evidence="3" id="KW-1185">Reference proteome</keyword>
<sequence length="190" mass="21083">MRHYPIIASVTKEEQFVQVLQSDVERVNLMIGHIGNIEEYISQLHDAGKQVYAHIEMITGLGRDAHSISYLCDKFKADGIVTTKSGAITAARQVGIKSIQRIFAIDTAAINTAVKMINSTKPDEVELMPGLMPRVTRELKAMIEQPLIVGGLIRHEHELIEAIESGADYISSGDPMIWRHAEVPLKVEVN</sequence>
<organism evidence="2 3">
    <name type="scientific">Paenibacillus segetis</name>
    <dbReference type="NCBI Taxonomy" id="1325360"/>
    <lineage>
        <taxon>Bacteria</taxon>
        <taxon>Bacillati</taxon>
        <taxon>Bacillota</taxon>
        <taxon>Bacilli</taxon>
        <taxon>Bacillales</taxon>
        <taxon>Paenibacillaceae</taxon>
        <taxon>Paenibacillus</taxon>
    </lineage>
</organism>
<dbReference type="Gene3D" id="3.20.20.70">
    <property type="entry name" value="Aldolase class I"/>
    <property type="match status" value="1"/>
</dbReference>
<dbReference type="Pfam" id="PF04309">
    <property type="entry name" value="G3P_antiterm"/>
    <property type="match status" value="1"/>
</dbReference>
<dbReference type="PIRSF" id="PIRSF016897">
    <property type="entry name" value="GlpP"/>
    <property type="match status" value="1"/>
</dbReference>
<comment type="caution">
    <text evidence="2">The sequence shown here is derived from an EMBL/GenBank/DDBJ whole genome shotgun (WGS) entry which is preliminary data.</text>
</comment>
<keyword evidence="1" id="KW-0319">Glycerol metabolism</keyword>
<name>A0ABQ1Y5L7_9BACL</name>
<protein>
    <recommendedName>
        <fullName evidence="1">Glycerol uptake operon antiterminator regulatory protein</fullName>
    </recommendedName>
</protein>
<dbReference type="EMBL" id="BMFT01000001">
    <property type="protein sequence ID" value="GGH13135.1"/>
    <property type="molecule type" value="Genomic_DNA"/>
</dbReference>
<dbReference type="PANTHER" id="PTHR35787">
    <property type="entry name" value="GLYCEROL UPTAKE OPERON ANTITERMINATOR REGULATORY PROTEIN"/>
    <property type="match status" value="1"/>
</dbReference>
<accession>A0ABQ1Y5L7</accession>
<dbReference type="Proteomes" id="UP000659344">
    <property type="component" value="Unassembled WGS sequence"/>
</dbReference>
<evidence type="ECO:0000313" key="3">
    <source>
        <dbReference type="Proteomes" id="UP000659344"/>
    </source>
</evidence>
<keyword evidence="1" id="KW-0694">RNA-binding</keyword>
<reference evidence="3" key="1">
    <citation type="journal article" date="2019" name="Int. J. Syst. Evol. Microbiol.">
        <title>The Global Catalogue of Microorganisms (GCM) 10K type strain sequencing project: providing services to taxonomists for standard genome sequencing and annotation.</title>
        <authorList>
            <consortium name="The Broad Institute Genomics Platform"/>
            <consortium name="The Broad Institute Genome Sequencing Center for Infectious Disease"/>
            <person name="Wu L."/>
            <person name="Ma J."/>
        </authorList>
    </citation>
    <scope>NUCLEOTIDE SEQUENCE [LARGE SCALE GENOMIC DNA]</scope>
    <source>
        <strain evidence="3">CGMCC 1.12769</strain>
    </source>
</reference>
<evidence type="ECO:0000256" key="1">
    <source>
        <dbReference type="PIRNR" id="PIRNR016897"/>
    </source>
</evidence>